<keyword evidence="11" id="KW-0010">Activator</keyword>
<dbReference type="PROSITE" id="PS50110">
    <property type="entry name" value="RESPONSE_REGULATORY"/>
    <property type="match status" value="1"/>
</dbReference>
<dbReference type="SMART" id="SM00382">
    <property type="entry name" value="AAA"/>
    <property type="match status" value="1"/>
</dbReference>
<keyword evidence="8" id="KW-0902">Two-component regulatory system</keyword>
<dbReference type="GO" id="GO:0043565">
    <property type="term" value="F:sequence-specific DNA binding"/>
    <property type="evidence" value="ECO:0007669"/>
    <property type="project" value="InterPro"/>
</dbReference>
<dbReference type="GO" id="GO:0005737">
    <property type="term" value="C:cytoplasm"/>
    <property type="evidence" value="ECO:0007669"/>
    <property type="project" value="UniProtKB-SubCell"/>
</dbReference>
<comment type="subcellular location">
    <subcellularLocation>
        <location evidence="1">Cytoplasm</location>
    </subcellularLocation>
</comment>
<keyword evidence="4" id="KW-0678">Repressor</keyword>
<dbReference type="GO" id="GO:0000160">
    <property type="term" value="P:phosphorelay signal transduction system"/>
    <property type="evidence" value="ECO:0007669"/>
    <property type="project" value="UniProtKB-KW"/>
</dbReference>
<dbReference type="OrthoDB" id="9803970at2"/>
<gene>
    <name evidence="19" type="ORF">C5Y83_00365</name>
</gene>
<feature type="domain" description="Sigma-54 factor interaction" evidence="17">
    <location>
        <begin position="142"/>
        <end position="371"/>
    </location>
</feature>
<evidence type="ECO:0000259" key="18">
    <source>
        <dbReference type="PROSITE" id="PS50110"/>
    </source>
</evidence>
<keyword evidence="13" id="KW-0535">Nitrogen fixation</keyword>
<dbReference type="SUPFAM" id="SSF52540">
    <property type="entry name" value="P-loop containing nucleoside triphosphate hydrolases"/>
    <property type="match status" value="1"/>
</dbReference>
<feature type="modified residue" description="4-aspartylphosphate" evidence="16">
    <location>
        <position position="52"/>
    </location>
</feature>
<keyword evidence="12" id="KW-0804">Transcription</keyword>
<keyword evidence="3" id="KW-0963">Cytoplasm</keyword>
<dbReference type="SMART" id="SM00448">
    <property type="entry name" value="REC"/>
    <property type="match status" value="1"/>
</dbReference>
<dbReference type="Pfam" id="PF02954">
    <property type="entry name" value="HTH_8"/>
    <property type="match status" value="1"/>
</dbReference>
<keyword evidence="10" id="KW-0238">DNA-binding</keyword>
<keyword evidence="6" id="KW-0547">Nucleotide-binding</keyword>
<keyword evidence="5 16" id="KW-0597">Phosphoprotein</keyword>
<dbReference type="Gene3D" id="1.10.8.60">
    <property type="match status" value="1"/>
</dbReference>
<evidence type="ECO:0000256" key="11">
    <source>
        <dbReference type="ARBA" id="ARBA00023159"/>
    </source>
</evidence>
<evidence type="ECO:0000256" key="9">
    <source>
        <dbReference type="ARBA" id="ARBA00023015"/>
    </source>
</evidence>
<dbReference type="RefSeq" id="WP_105327665.1">
    <property type="nucleotide sequence ID" value="NZ_PUHY01000001.1"/>
</dbReference>
<dbReference type="Gene3D" id="3.40.50.2300">
    <property type="match status" value="1"/>
</dbReference>
<dbReference type="PRINTS" id="PR01590">
    <property type="entry name" value="HTHFIS"/>
</dbReference>
<evidence type="ECO:0000313" key="19">
    <source>
        <dbReference type="EMBL" id="PQO40429.1"/>
    </source>
</evidence>
<dbReference type="InterPro" id="IPR009057">
    <property type="entry name" value="Homeodomain-like_sf"/>
</dbReference>
<dbReference type="EMBL" id="PUHY01000001">
    <property type="protein sequence ID" value="PQO40429.1"/>
    <property type="molecule type" value="Genomic_DNA"/>
</dbReference>
<dbReference type="Proteomes" id="UP000238322">
    <property type="component" value="Unassembled WGS sequence"/>
</dbReference>
<dbReference type="SUPFAM" id="SSF52172">
    <property type="entry name" value="CheY-like"/>
    <property type="match status" value="1"/>
</dbReference>
<dbReference type="PANTHER" id="PTHR32071">
    <property type="entry name" value="TRANSCRIPTIONAL REGULATORY PROTEIN"/>
    <property type="match status" value="1"/>
</dbReference>
<dbReference type="PANTHER" id="PTHR32071:SF95">
    <property type="entry name" value="DNA-BINDING TRANSCRIPTIONAL REGULATOR NTRC"/>
    <property type="match status" value="1"/>
</dbReference>
<dbReference type="Gene3D" id="3.40.50.300">
    <property type="entry name" value="P-loop containing nucleotide triphosphate hydrolases"/>
    <property type="match status" value="1"/>
</dbReference>
<feature type="domain" description="Response regulatory" evidence="18">
    <location>
        <begin position="3"/>
        <end position="117"/>
    </location>
</feature>
<evidence type="ECO:0000256" key="14">
    <source>
        <dbReference type="ARBA" id="ARBA00029881"/>
    </source>
</evidence>
<evidence type="ECO:0000256" key="10">
    <source>
        <dbReference type="ARBA" id="ARBA00023125"/>
    </source>
</evidence>
<evidence type="ECO:0000256" key="2">
    <source>
        <dbReference type="ARBA" id="ARBA00019059"/>
    </source>
</evidence>
<evidence type="ECO:0000256" key="15">
    <source>
        <dbReference type="ARBA" id="ARBA00031910"/>
    </source>
</evidence>
<dbReference type="InterPro" id="IPR027417">
    <property type="entry name" value="P-loop_NTPase"/>
</dbReference>
<name>A0A2S8G7L7_9BACT</name>
<reference evidence="19 20" key="1">
    <citation type="submission" date="2018-02" db="EMBL/GenBank/DDBJ databases">
        <title>Comparative genomes isolates from brazilian mangrove.</title>
        <authorList>
            <person name="Araujo J.E."/>
            <person name="Taketani R.G."/>
            <person name="Silva M.C.P."/>
            <person name="Loureco M.V."/>
            <person name="Andreote F.D."/>
        </authorList>
    </citation>
    <scope>NUCLEOTIDE SEQUENCE [LARGE SCALE GENOMIC DNA]</scope>
    <source>
        <strain evidence="19 20">Hex-1 MGV</strain>
    </source>
</reference>
<evidence type="ECO:0000256" key="4">
    <source>
        <dbReference type="ARBA" id="ARBA00022491"/>
    </source>
</evidence>
<dbReference type="Pfam" id="PF00158">
    <property type="entry name" value="Sigma54_activat"/>
    <property type="match status" value="1"/>
</dbReference>
<dbReference type="SUPFAM" id="SSF46689">
    <property type="entry name" value="Homeodomain-like"/>
    <property type="match status" value="1"/>
</dbReference>
<evidence type="ECO:0000256" key="16">
    <source>
        <dbReference type="PROSITE-ProRule" id="PRU00169"/>
    </source>
</evidence>
<dbReference type="InterPro" id="IPR001789">
    <property type="entry name" value="Sig_transdc_resp-reg_receiver"/>
</dbReference>
<dbReference type="InterPro" id="IPR002197">
    <property type="entry name" value="HTH_Fis"/>
</dbReference>
<evidence type="ECO:0000256" key="13">
    <source>
        <dbReference type="ARBA" id="ARBA00023231"/>
    </source>
</evidence>
<evidence type="ECO:0000256" key="6">
    <source>
        <dbReference type="ARBA" id="ARBA00022741"/>
    </source>
</evidence>
<dbReference type="PROSITE" id="PS00676">
    <property type="entry name" value="SIGMA54_INTERACT_2"/>
    <property type="match status" value="1"/>
</dbReference>
<evidence type="ECO:0000259" key="17">
    <source>
        <dbReference type="PROSITE" id="PS50045"/>
    </source>
</evidence>
<dbReference type="InterPro" id="IPR002078">
    <property type="entry name" value="Sigma_54_int"/>
</dbReference>
<dbReference type="PROSITE" id="PS50045">
    <property type="entry name" value="SIGMA54_INTERACT_4"/>
    <property type="match status" value="1"/>
</dbReference>
<protein>
    <recommendedName>
        <fullName evidence="2">DNA-binding transcriptional regulator NtrC</fullName>
    </recommendedName>
    <alternativeName>
        <fullName evidence="14">Nitrogen regulation protein NR(I)</fullName>
    </alternativeName>
    <alternativeName>
        <fullName evidence="15">Nitrogen regulator I</fullName>
    </alternativeName>
</protein>
<dbReference type="InterPro" id="IPR058031">
    <property type="entry name" value="AAA_lid_NorR"/>
</dbReference>
<evidence type="ECO:0000256" key="12">
    <source>
        <dbReference type="ARBA" id="ARBA00023163"/>
    </source>
</evidence>
<keyword evidence="7" id="KW-0067">ATP-binding</keyword>
<dbReference type="GO" id="GO:0005524">
    <property type="term" value="F:ATP binding"/>
    <property type="evidence" value="ECO:0007669"/>
    <property type="project" value="UniProtKB-KW"/>
</dbReference>
<evidence type="ECO:0000256" key="3">
    <source>
        <dbReference type="ARBA" id="ARBA00022490"/>
    </source>
</evidence>
<sequence>MIKLLVVDDEQLILDCFLYGFTPPDYQIIVAKTAREALELFPTERPDVVLLDVRLPDMSGLDLFAKLNELDSRTPIILMTGHGTASTAIEAMRSGAYDYILKPLDVDQLAVLIDSAAETSRMMRTPARLPSDEPTEVETDLLVGQCDAMQEVYRSIGRVARQNVTALILGESGTGKEVVARAIYHYSKRSQQRFLAINCAAIPEQLLESELFGHEKGAFTGADHRKIGKFELASNGTLFLDEIGDMTPLMQTKILRVLQDQTFERVGGDETIRTNARIIAATNRDLQEAIREGSFRSDLYYRLNVYTIHLPPLRERVEDIPLLVDHFLTKYGTALERSMTAVAPETMEVLSRYPWPGNVRELQSAIQHALLEATGPVLVPAFLPASIRETTSGEDVPVEDQSEPAQQPTDGNARLARKLLQADSYNILAEVVNRAEREAIIEVLQETECNLTTAARRLGISRTTLRTKLRTLKISLEHTAEAQEPG</sequence>
<dbReference type="Pfam" id="PF00072">
    <property type="entry name" value="Response_reg"/>
    <property type="match status" value="1"/>
</dbReference>
<comment type="caution">
    <text evidence="19">The sequence shown here is derived from an EMBL/GenBank/DDBJ whole genome shotgun (WGS) entry which is preliminary data.</text>
</comment>
<evidence type="ECO:0000256" key="1">
    <source>
        <dbReference type="ARBA" id="ARBA00004496"/>
    </source>
</evidence>
<dbReference type="GO" id="GO:0006355">
    <property type="term" value="P:regulation of DNA-templated transcription"/>
    <property type="evidence" value="ECO:0007669"/>
    <property type="project" value="InterPro"/>
</dbReference>
<dbReference type="CDD" id="cd00009">
    <property type="entry name" value="AAA"/>
    <property type="match status" value="1"/>
</dbReference>
<evidence type="ECO:0000256" key="5">
    <source>
        <dbReference type="ARBA" id="ARBA00022553"/>
    </source>
</evidence>
<dbReference type="FunFam" id="3.40.50.300:FF:000006">
    <property type="entry name" value="DNA-binding transcriptional regulator NtrC"/>
    <property type="match status" value="1"/>
</dbReference>
<proteinExistence type="predicted"/>
<evidence type="ECO:0000313" key="20">
    <source>
        <dbReference type="Proteomes" id="UP000238322"/>
    </source>
</evidence>
<dbReference type="InterPro" id="IPR025943">
    <property type="entry name" value="Sigma_54_int_dom_ATP-bd_2"/>
</dbReference>
<evidence type="ECO:0000256" key="8">
    <source>
        <dbReference type="ARBA" id="ARBA00023012"/>
    </source>
</evidence>
<dbReference type="Pfam" id="PF25601">
    <property type="entry name" value="AAA_lid_14"/>
    <property type="match status" value="1"/>
</dbReference>
<dbReference type="Gene3D" id="1.10.10.60">
    <property type="entry name" value="Homeodomain-like"/>
    <property type="match status" value="1"/>
</dbReference>
<dbReference type="AlphaFoldDB" id="A0A2S8G7L7"/>
<accession>A0A2S8G7L7</accession>
<evidence type="ECO:0000256" key="7">
    <source>
        <dbReference type="ARBA" id="ARBA00022840"/>
    </source>
</evidence>
<organism evidence="19 20">
    <name type="scientific">Blastopirellula marina</name>
    <dbReference type="NCBI Taxonomy" id="124"/>
    <lineage>
        <taxon>Bacteria</taxon>
        <taxon>Pseudomonadati</taxon>
        <taxon>Planctomycetota</taxon>
        <taxon>Planctomycetia</taxon>
        <taxon>Pirellulales</taxon>
        <taxon>Pirellulaceae</taxon>
        <taxon>Blastopirellula</taxon>
    </lineage>
</organism>
<dbReference type="InterPro" id="IPR003593">
    <property type="entry name" value="AAA+_ATPase"/>
</dbReference>
<keyword evidence="9" id="KW-0805">Transcription regulation</keyword>
<dbReference type="InterPro" id="IPR011006">
    <property type="entry name" value="CheY-like_superfamily"/>
</dbReference>